<keyword evidence="3" id="KW-1185">Reference proteome</keyword>
<dbReference type="PANTHER" id="PTHR31672">
    <property type="entry name" value="BNACNNG10540D PROTEIN"/>
    <property type="match status" value="1"/>
</dbReference>
<reference evidence="2 3" key="1">
    <citation type="submission" date="2024-12" db="EMBL/GenBank/DDBJ databases">
        <title>The unique morphological basis and parallel evolutionary history of personate flowers in Penstemon.</title>
        <authorList>
            <person name="Depatie T.H."/>
            <person name="Wessinger C.A."/>
        </authorList>
    </citation>
    <scope>NUCLEOTIDE SEQUENCE [LARGE SCALE GENOMIC DNA]</scope>
    <source>
        <strain evidence="2">WTNN_2</strain>
        <tissue evidence="2">Leaf</tissue>
    </source>
</reference>
<dbReference type="InterPro" id="IPR050796">
    <property type="entry name" value="SCF_F-box_component"/>
</dbReference>
<sequence>MSDTPSEFFREILNRVPVQPLLRFRCVCKAWLKIIDYPAFIKSHLNRQSGGTQIIIKNSSGSKLYTLSLDSLTSSKTRTKTIWAERLETPTRNGVLRIPTLPVATCNGLILISHYHPEKSWTLRNPFTHDFLELPAYDEETCILRGGMACGGVGYDCVSDDYKVVRIAQIYSPDNKTPMLETLVYSLKLCYWRRVNDFPNCYIPSHGEHGVYVNGALHWRTFRKQRGQAMECIIAFDLVAENYRTMPLPSDLTEPKMSLGSDMYLDVLGECLFLSCCYWITRLDGWIMKDCGGIYSWTKLFSFTGLGSISAMGKLRPIAYLKNEGLVLLQHDHEEFFLYDVEKKSAKRFKIGGAPSYMCSQVLPASLFRLIDDGGSDEDDDDDDDASIEAIGTAGRKRKRKSAKDRLKLTLTNTNVYNDTDVWDFH</sequence>
<dbReference type="PROSITE" id="PS50181">
    <property type="entry name" value="FBOX"/>
    <property type="match status" value="1"/>
</dbReference>
<dbReference type="InterPro" id="IPR036047">
    <property type="entry name" value="F-box-like_dom_sf"/>
</dbReference>
<dbReference type="SUPFAM" id="SSF81383">
    <property type="entry name" value="F-box domain"/>
    <property type="match status" value="1"/>
</dbReference>
<dbReference type="PANTHER" id="PTHR31672:SF13">
    <property type="entry name" value="F-BOX PROTEIN CPR30-LIKE"/>
    <property type="match status" value="1"/>
</dbReference>
<organism evidence="2 3">
    <name type="scientific">Penstemon smallii</name>
    <dbReference type="NCBI Taxonomy" id="265156"/>
    <lineage>
        <taxon>Eukaryota</taxon>
        <taxon>Viridiplantae</taxon>
        <taxon>Streptophyta</taxon>
        <taxon>Embryophyta</taxon>
        <taxon>Tracheophyta</taxon>
        <taxon>Spermatophyta</taxon>
        <taxon>Magnoliopsida</taxon>
        <taxon>eudicotyledons</taxon>
        <taxon>Gunneridae</taxon>
        <taxon>Pentapetalae</taxon>
        <taxon>asterids</taxon>
        <taxon>lamiids</taxon>
        <taxon>Lamiales</taxon>
        <taxon>Plantaginaceae</taxon>
        <taxon>Cheloneae</taxon>
        <taxon>Penstemon</taxon>
    </lineage>
</organism>
<dbReference type="NCBIfam" id="TIGR01640">
    <property type="entry name" value="F_box_assoc_1"/>
    <property type="match status" value="1"/>
</dbReference>
<comment type="caution">
    <text evidence="2">The sequence shown here is derived from an EMBL/GenBank/DDBJ whole genome shotgun (WGS) entry which is preliminary data.</text>
</comment>
<dbReference type="EMBL" id="JBJXBP010000006">
    <property type="protein sequence ID" value="KAL3824593.1"/>
    <property type="molecule type" value="Genomic_DNA"/>
</dbReference>
<dbReference type="Proteomes" id="UP001634393">
    <property type="component" value="Unassembled WGS sequence"/>
</dbReference>
<evidence type="ECO:0000313" key="2">
    <source>
        <dbReference type="EMBL" id="KAL3824593.1"/>
    </source>
</evidence>
<protein>
    <recommendedName>
        <fullName evidence="1">F-box domain-containing protein</fullName>
    </recommendedName>
</protein>
<evidence type="ECO:0000313" key="3">
    <source>
        <dbReference type="Proteomes" id="UP001634393"/>
    </source>
</evidence>
<dbReference type="SMART" id="SM00256">
    <property type="entry name" value="FBOX"/>
    <property type="match status" value="1"/>
</dbReference>
<proteinExistence type="predicted"/>
<dbReference type="AlphaFoldDB" id="A0ABD3SK08"/>
<accession>A0ABD3SK08</accession>
<dbReference type="Pfam" id="PF07734">
    <property type="entry name" value="FBA_1"/>
    <property type="match status" value="1"/>
</dbReference>
<evidence type="ECO:0000259" key="1">
    <source>
        <dbReference type="PROSITE" id="PS50181"/>
    </source>
</evidence>
<dbReference type="Pfam" id="PF00646">
    <property type="entry name" value="F-box"/>
    <property type="match status" value="1"/>
</dbReference>
<dbReference type="InterPro" id="IPR001810">
    <property type="entry name" value="F-box_dom"/>
</dbReference>
<dbReference type="InterPro" id="IPR017451">
    <property type="entry name" value="F-box-assoc_interact_dom"/>
</dbReference>
<dbReference type="Gene3D" id="1.20.1280.50">
    <property type="match status" value="1"/>
</dbReference>
<gene>
    <name evidence="2" type="ORF">ACJIZ3_020622</name>
</gene>
<feature type="domain" description="F-box" evidence="1">
    <location>
        <begin position="1"/>
        <end position="44"/>
    </location>
</feature>
<name>A0ABD3SK08_9LAMI</name>
<dbReference type="InterPro" id="IPR006527">
    <property type="entry name" value="F-box-assoc_dom_typ1"/>
</dbReference>